<comment type="similarity">
    <text evidence="4">Belongs to the helicase family. DinG subfamily.</text>
</comment>
<dbReference type="GO" id="GO:0005524">
    <property type="term" value="F:ATP binding"/>
    <property type="evidence" value="ECO:0007669"/>
    <property type="project" value="UniProtKB-KW"/>
</dbReference>
<protein>
    <submittedName>
        <fullName evidence="7">ATP-dependent DNA helicase</fullName>
    </submittedName>
</protein>
<feature type="region of interest" description="Disordered" evidence="5">
    <location>
        <begin position="332"/>
        <end position="395"/>
    </location>
</feature>
<dbReference type="SMART" id="SM00491">
    <property type="entry name" value="HELICc2"/>
    <property type="match status" value="1"/>
</dbReference>
<accession>A0A556AD35</accession>
<feature type="compositionally biased region" description="Pro residues" evidence="5">
    <location>
        <begin position="333"/>
        <end position="342"/>
    </location>
</feature>
<organism evidence="7 8">
    <name type="scientific">Verticiella sediminum</name>
    <dbReference type="NCBI Taxonomy" id="1247510"/>
    <lineage>
        <taxon>Bacteria</taxon>
        <taxon>Pseudomonadati</taxon>
        <taxon>Pseudomonadota</taxon>
        <taxon>Betaproteobacteria</taxon>
        <taxon>Burkholderiales</taxon>
        <taxon>Alcaligenaceae</taxon>
        <taxon>Verticiella</taxon>
    </lineage>
</organism>
<evidence type="ECO:0000256" key="4">
    <source>
        <dbReference type="ARBA" id="ARBA00038058"/>
    </source>
</evidence>
<evidence type="ECO:0000259" key="6">
    <source>
        <dbReference type="PROSITE" id="PS51193"/>
    </source>
</evidence>
<dbReference type="Pfam" id="PF13307">
    <property type="entry name" value="Helicase_C_2"/>
    <property type="match status" value="1"/>
</dbReference>
<keyword evidence="2" id="KW-0378">Hydrolase</keyword>
<keyword evidence="3" id="KW-0067">ATP-binding</keyword>
<name>A0A556AD35_9BURK</name>
<dbReference type="OrthoDB" id="9805194at2"/>
<comment type="caution">
    <text evidence="7">The sequence shown here is derived from an EMBL/GenBank/DDBJ whole genome shotgun (WGS) entry which is preliminary data.</text>
</comment>
<dbReference type="EMBL" id="VLTJ01000039">
    <property type="protein sequence ID" value="TSH90800.1"/>
    <property type="molecule type" value="Genomic_DNA"/>
</dbReference>
<dbReference type="InterPro" id="IPR011545">
    <property type="entry name" value="DEAD/DEAH_box_helicase_dom"/>
</dbReference>
<feature type="compositionally biased region" description="Basic and acidic residues" evidence="5">
    <location>
        <begin position="362"/>
        <end position="373"/>
    </location>
</feature>
<keyword evidence="1" id="KW-0547">Nucleotide-binding</keyword>
<dbReference type="GO" id="GO:0016818">
    <property type="term" value="F:hydrolase activity, acting on acid anhydrides, in phosphorus-containing anhydrides"/>
    <property type="evidence" value="ECO:0007669"/>
    <property type="project" value="InterPro"/>
</dbReference>
<evidence type="ECO:0000256" key="5">
    <source>
        <dbReference type="SAM" id="MobiDB-lite"/>
    </source>
</evidence>
<keyword evidence="7" id="KW-0347">Helicase</keyword>
<dbReference type="Proteomes" id="UP000318405">
    <property type="component" value="Unassembled WGS sequence"/>
</dbReference>
<gene>
    <name evidence="7" type="ORF">FOZ76_22755</name>
</gene>
<reference evidence="7 8" key="1">
    <citation type="submission" date="2019-07" db="EMBL/GenBank/DDBJ databases">
        <title>Qingshengfaniella alkalisoli gen. nov., sp. nov., isolated from saline soil.</title>
        <authorList>
            <person name="Xu L."/>
            <person name="Huang X.-X."/>
            <person name="Sun J.-Q."/>
        </authorList>
    </citation>
    <scope>NUCLEOTIDE SEQUENCE [LARGE SCALE GENOMIC DNA]</scope>
    <source>
        <strain evidence="7 8">DSM 27279</strain>
    </source>
</reference>
<dbReference type="InterPro" id="IPR045028">
    <property type="entry name" value="DinG/Rad3-like"/>
</dbReference>
<evidence type="ECO:0000256" key="3">
    <source>
        <dbReference type="ARBA" id="ARBA00022840"/>
    </source>
</evidence>
<evidence type="ECO:0000256" key="2">
    <source>
        <dbReference type="ARBA" id="ARBA00022801"/>
    </source>
</evidence>
<feature type="compositionally biased region" description="Acidic residues" evidence="5">
    <location>
        <begin position="348"/>
        <end position="361"/>
    </location>
</feature>
<dbReference type="InterPro" id="IPR014013">
    <property type="entry name" value="Helic_SF1/SF2_ATP-bd_DinG/Rad3"/>
</dbReference>
<dbReference type="PANTHER" id="PTHR11472:SF34">
    <property type="entry name" value="REGULATOR OF TELOMERE ELONGATION HELICASE 1"/>
    <property type="match status" value="1"/>
</dbReference>
<dbReference type="PROSITE" id="PS51193">
    <property type="entry name" value="HELICASE_ATP_BIND_2"/>
    <property type="match status" value="1"/>
</dbReference>
<sequence>MALAVAETLADGGTLVAEAGTGTGKTYAYLAPALLRGGKVLVSTATKTLQDQIFSRDLPQLVAAMQMPAAIALLKGRGNYLCHLHLERTEADPRALASREEVVHLGHIRKFAKRTRTGDIAELAEVPDNASIWGKVTSTRDNCLGTECGFYRDCHVVKARKAAMEAEVVVVNHALFLADLALRGEGIAELLPRADCVIFDEAHQLPTVATRFLGESVSTHQMLELARDSLNTGLAQARESADWVALAQPLEQAARELRLACAAIERMPGQKSAFEALPDPEAFDAAILAALEAAGTLGKVVAAVRERHPDFELLARRAAELFGRLLRWAPEAQPVPPAPPAVEGPSAWDDDGAGDALDGDSADERTAAHHDAEQLSLPGAPVRRKPRAAAADSEDDADWVRWIETTTHHVRLQAAPLSVAKAFSRHRPEGQAWILTSATLAVRTDFSHFTRQLGLWEARTGQWESPFDYPNCGMLFVPQGIPAPDRPEFTQAFVDTLVPLIEANQGSALILCTTLRAVDTVHRLLSAVFAERGWKWPLLRQGERTRRELLETLRTGNHAVLVGSASFWEGIDVPGDALTLVAIDKLPFAPPDDPVIDARIKESRKRGGNPFFEFQLPQAAIALKQGAGRLIRRESDWGVLMVADRRLVEKPYGKLLWRGLPPFARSRNREDVVAFLRERRGR</sequence>
<dbReference type="InterPro" id="IPR027417">
    <property type="entry name" value="P-loop_NTPase"/>
</dbReference>
<feature type="domain" description="Helicase ATP-binding" evidence="6">
    <location>
        <begin position="1"/>
        <end position="251"/>
    </location>
</feature>
<dbReference type="PANTHER" id="PTHR11472">
    <property type="entry name" value="DNA REPAIR DEAD HELICASE RAD3/XP-D SUBFAMILY MEMBER"/>
    <property type="match status" value="1"/>
</dbReference>
<dbReference type="GO" id="GO:0003678">
    <property type="term" value="F:DNA helicase activity"/>
    <property type="evidence" value="ECO:0007669"/>
    <property type="project" value="TreeGrafter"/>
</dbReference>
<keyword evidence="8" id="KW-1185">Reference proteome</keyword>
<dbReference type="GO" id="GO:0006281">
    <property type="term" value="P:DNA repair"/>
    <property type="evidence" value="ECO:0007669"/>
    <property type="project" value="TreeGrafter"/>
</dbReference>
<dbReference type="AlphaFoldDB" id="A0A556AD35"/>
<evidence type="ECO:0000313" key="7">
    <source>
        <dbReference type="EMBL" id="TSH90800.1"/>
    </source>
</evidence>
<dbReference type="Gene3D" id="3.40.50.300">
    <property type="entry name" value="P-loop containing nucleotide triphosphate hydrolases"/>
    <property type="match status" value="2"/>
</dbReference>
<dbReference type="Pfam" id="PF00270">
    <property type="entry name" value="DEAD"/>
    <property type="match status" value="1"/>
</dbReference>
<dbReference type="SUPFAM" id="SSF52540">
    <property type="entry name" value="P-loop containing nucleoside triphosphate hydrolases"/>
    <property type="match status" value="1"/>
</dbReference>
<proteinExistence type="inferred from homology"/>
<evidence type="ECO:0000313" key="8">
    <source>
        <dbReference type="Proteomes" id="UP000318405"/>
    </source>
</evidence>
<evidence type="ECO:0000256" key="1">
    <source>
        <dbReference type="ARBA" id="ARBA00022741"/>
    </source>
</evidence>
<dbReference type="GO" id="GO:0003676">
    <property type="term" value="F:nucleic acid binding"/>
    <property type="evidence" value="ECO:0007669"/>
    <property type="project" value="InterPro"/>
</dbReference>
<dbReference type="InterPro" id="IPR006555">
    <property type="entry name" value="ATP-dep_Helicase_C"/>
</dbReference>